<feature type="domain" description="Methyltransferase" evidence="3">
    <location>
        <begin position="79"/>
        <end position="193"/>
    </location>
</feature>
<dbReference type="PROSITE" id="PS51257">
    <property type="entry name" value="PROKAR_LIPOPROTEIN"/>
    <property type="match status" value="1"/>
</dbReference>
<feature type="signal peptide" evidence="2">
    <location>
        <begin position="1"/>
        <end position="19"/>
    </location>
</feature>
<feature type="region of interest" description="Disordered" evidence="1">
    <location>
        <begin position="246"/>
        <end position="265"/>
    </location>
</feature>
<dbReference type="EMBL" id="JACIJJ010000001">
    <property type="protein sequence ID" value="MBB5697044.1"/>
    <property type="molecule type" value="Genomic_DNA"/>
</dbReference>
<protein>
    <submittedName>
        <fullName evidence="4">Ubiquinone/menaquinone biosynthesis C-methylase UbiE</fullName>
    </submittedName>
</protein>
<comment type="caution">
    <text evidence="4">The sequence shown here is derived from an EMBL/GenBank/DDBJ whole genome shotgun (WGS) entry which is preliminary data.</text>
</comment>
<evidence type="ECO:0000256" key="1">
    <source>
        <dbReference type="SAM" id="MobiDB-lite"/>
    </source>
</evidence>
<evidence type="ECO:0000313" key="4">
    <source>
        <dbReference type="EMBL" id="MBB5697044.1"/>
    </source>
</evidence>
<gene>
    <name evidence="4" type="ORF">FHR19_000369</name>
</gene>
<name>A0A7W9AM75_9SPHN</name>
<feature type="chain" id="PRO_5030726594" evidence="2">
    <location>
        <begin position="20"/>
        <end position="265"/>
    </location>
</feature>
<keyword evidence="4" id="KW-0808">Transferase</keyword>
<keyword evidence="2" id="KW-0732">Signal</keyword>
<evidence type="ECO:0000256" key="2">
    <source>
        <dbReference type="SAM" id="SignalP"/>
    </source>
</evidence>
<reference evidence="4 5" key="1">
    <citation type="submission" date="2020-08" db="EMBL/GenBank/DDBJ databases">
        <title>Genomic Encyclopedia of Type Strains, Phase IV (KMG-IV): sequencing the most valuable type-strain genomes for metagenomic binning, comparative biology and taxonomic classification.</title>
        <authorList>
            <person name="Goeker M."/>
        </authorList>
    </citation>
    <scope>NUCLEOTIDE SEQUENCE [LARGE SCALE GENOMIC DNA]</scope>
    <source>
        <strain evidence="4 5">DSM 27244</strain>
    </source>
</reference>
<dbReference type="InterPro" id="IPR029063">
    <property type="entry name" value="SAM-dependent_MTases_sf"/>
</dbReference>
<organism evidence="4 5">
    <name type="scientific">Sphingomonas yantingensis</name>
    <dbReference type="NCBI Taxonomy" id="1241761"/>
    <lineage>
        <taxon>Bacteria</taxon>
        <taxon>Pseudomonadati</taxon>
        <taxon>Pseudomonadota</taxon>
        <taxon>Alphaproteobacteria</taxon>
        <taxon>Sphingomonadales</taxon>
        <taxon>Sphingomonadaceae</taxon>
        <taxon>Sphingomonas</taxon>
    </lineage>
</organism>
<dbReference type="Gene3D" id="3.40.50.150">
    <property type="entry name" value="Vaccinia Virus protein VP39"/>
    <property type="match status" value="1"/>
</dbReference>
<dbReference type="InterPro" id="IPR025714">
    <property type="entry name" value="Methyltranfer_dom"/>
</dbReference>
<keyword evidence="4" id="KW-0489">Methyltransferase</keyword>
<sequence>MSKRGAPMLTWLAPALALAATACEAPVKAPAANRTEEKVEGRFPAADRPVATIVSARWSTEEARDRVKEGATVMDKAGIKPGMTVADIGAGEGYYTIRLAARVGEDGRVLAEDIVPEVRDGLAQRVARERLDNVSVRLGLPEDPRLPENSFDRILMVHMYHEIAEPYEFLWRMRPSLRPGGEVIVVDANRATENHGTPPALLECEFAAVGYKLVRREEMPSAGGYVAAFRAEGDRPKPETIRACRIDRADGPAMPQPRATGDMPD</sequence>
<dbReference type="Proteomes" id="UP000557739">
    <property type="component" value="Unassembled WGS sequence"/>
</dbReference>
<keyword evidence="5" id="KW-1185">Reference proteome</keyword>
<dbReference type="SUPFAM" id="SSF53335">
    <property type="entry name" value="S-adenosyl-L-methionine-dependent methyltransferases"/>
    <property type="match status" value="1"/>
</dbReference>
<evidence type="ECO:0000259" key="3">
    <source>
        <dbReference type="Pfam" id="PF13847"/>
    </source>
</evidence>
<evidence type="ECO:0000313" key="5">
    <source>
        <dbReference type="Proteomes" id="UP000557739"/>
    </source>
</evidence>
<keyword evidence="4" id="KW-0830">Ubiquinone</keyword>
<dbReference type="CDD" id="cd02440">
    <property type="entry name" value="AdoMet_MTases"/>
    <property type="match status" value="1"/>
</dbReference>
<dbReference type="GO" id="GO:0008168">
    <property type="term" value="F:methyltransferase activity"/>
    <property type="evidence" value="ECO:0007669"/>
    <property type="project" value="UniProtKB-KW"/>
</dbReference>
<dbReference type="Pfam" id="PF13847">
    <property type="entry name" value="Methyltransf_31"/>
    <property type="match status" value="1"/>
</dbReference>
<dbReference type="AlphaFoldDB" id="A0A7W9AM75"/>
<accession>A0A7W9AM75</accession>
<proteinExistence type="predicted"/>
<dbReference type="PANTHER" id="PTHR43861">
    <property type="entry name" value="TRANS-ACONITATE 2-METHYLTRANSFERASE-RELATED"/>
    <property type="match status" value="1"/>
</dbReference>
<dbReference type="GO" id="GO:0032259">
    <property type="term" value="P:methylation"/>
    <property type="evidence" value="ECO:0007669"/>
    <property type="project" value="UniProtKB-KW"/>
</dbReference>